<accession>A0ABU8IS25</accession>
<dbReference type="InterPro" id="IPR036388">
    <property type="entry name" value="WH-like_DNA-bd_sf"/>
</dbReference>
<organism evidence="6 7">
    <name type="scientific">Paraburkholderia bengalensis</name>
    <dbReference type="NCBI Taxonomy" id="2747562"/>
    <lineage>
        <taxon>Bacteria</taxon>
        <taxon>Pseudomonadati</taxon>
        <taxon>Pseudomonadota</taxon>
        <taxon>Betaproteobacteria</taxon>
        <taxon>Burkholderiales</taxon>
        <taxon>Burkholderiaceae</taxon>
        <taxon>Paraburkholderia</taxon>
    </lineage>
</organism>
<dbReference type="InterPro" id="IPR058163">
    <property type="entry name" value="LysR-type_TF_proteobact-type"/>
</dbReference>
<gene>
    <name evidence="6" type="ORF">H3V53_14015</name>
</gene>
<dbReference type="InterPro" id="IPR000847">
    <property type="entry name" value="LysR_HTH_N"/>
</dbReference>
<dbReference type="InterPro" id="IPR005119">
    <property type="entry name" value="LysR_subst-bd"/>
</dbReference>
<evidence type="ECO:0000256" key="3">
    <source>
        <dbReference type="ARBA" id="ARBA00023125"/>
    </source>
</evidence>
<dbReference type="EMBL" id="JACFYJ010000019">
    <property type="protein sequence ID" value="MEI5998279.1"/>
    <property type="molecule type" value="Genomic_DNA"/>
</dbReference>
<sequence>MHSFNGIQIFVKVCETMSFAQAGQRLGLSASAVGKSISRLESRLGVRLFHRSTRAIHLTSEGAQYIEHCQRAIREIEEGGRRLSEKSQAPRGRLRVSLPLVCGPFQSTLMRFVKDYPELELELDFSDRLVDIIEEGFDAVVRTGQLTDSRLVSRNLGKCRLLLAGAPEYFSANGFPVSIEELETHSCLRFKSSTTGKLQPWPLPETPHVNLRTRLTCSNIEMLHYAALGGAGIACLPDFLIGDSLRHGLLKTVLESETRNAIDFHLVWPASNWCPPKLRVFIEFMANHFLNNSDSVALGDHENWPVSETSALS</sequence>
<dbReference type="Gene3D" id="1.10.10.10">
    <property type="entry name" value="Winged helix-like DNA-binding domain superfamily/Winged helix DNA-binding domain"/>
    <property type="match status" value="1"/>
</dbReference>
<evidence type="ECO:0000313" key="7">
    <source>
        <dbReference type="Proteomes" id="UP001386437"/>
    </source>
</evidence>
<comment type="similarity">
    <text evidence="1">Belongs to the LysR transcriptional regulatory family.</text>
</comment>
<keyword evidence="7" id="KW-1185">Reference proteome</keyword>
<name>A0ABU8IS25_9BURK</name>
<evidence type="ECO:0000259" key="5">
    <source>
        <dbReference type="PROSITE" id="PS50931"/>
    </source>
</evidence>
<proteinExistence type="inferred from homology"/>
<keyword evidence="2" id="KW-0805">Transcription regulation</keyword>
<dbReference type="CDD" id="cd08476">
    <property type="entry name" value="PBP2_CrgA_like_7"/>
    <property type="match status" value="1"/>
</dbReference>
<dbReference type="InterPro" id="IPR036390">
    <property type="entry name" value="WH_DNA-bd_sf"/>
</dbReference>
<dbReference type="Proteomes" id="UP001386437">
    <property type="component" value="Unassembled WGS sequence"/>
</dbReference>
<evidence type="ECO:0000256" key="4">
    <source>
        <dbReference type="ARBA" id="ARBA00023163"/>
    </source>
</evidence>
<dbReference type="PANTHER" id="PTHR30537">
    <property type="entry name" value="HTH-TYPE TRANSCRIPTIONAL REGULATOR"/>
    <property type="match status" value="1"/>
</dbReference>
<dbReference type="Pfam" id="PF00126">
    <property type="entry name" value="HTH_1"/>
    <property type="match status" value="1"/>
</dbReference>
<dbReference type="SUPFAM" id="SSF46785">
    <property type="entry name" value="Winged helix' DNA-binding domain"/>
    <property type="match status" value="1"/>
</dbReference>
<keyword evidence="4" id="KW-0804">Transcription</keyword>
<dbReference type="Gene3D" id="3.40.190.290">
    <property type="match status" value="1"/>
</dbReference>
<dbReference type="SUPFAM" id="SSF53850">
    <property type="entry name" value="Periplasmic binding protein-like II"/>
    <property type="match status" value="1"/>
</dbReference>
<evidence type="ECO:0000256" key="2">
    <source>
        <dbReference type="ARBA" id="ARBA00023015"/>
    </source>
</evidence>
<dbReference type="RefSeq" id="WP_336598458.1">
    <property type="nucleotide sequence ID" value="NZ_JACFYJ010000019.1"/>
</dbReference>
<dbReference type="PANTHER" id="PTHR30537:SF72">
    <property type="entry name" value="LYSR FAMILY TRANSCRIPTIONAL REGULATOR"/>
    <property type="match status" value="1"/>
</dbReference>
<comment type="caution">
    <text evidence="6">The sequence shown here is derived from an EMBL/GenBank/DDBJ whole genome shotgun (WGS) entry which is preliminary data.</text>
</comment>
<protein>
    <submittedName>
        <fullName evidence="6">LysR family transcriptional regulator</fullName>
    </submittedName>
</protein>
<feature type="domain" description="HTH lysR-type" evidence="5">
    <location>
        <begin position="1"/>
        <end position="59"/>
    </location>
</feature>
<dbReference type="Pfam" id="PF03466">
    <property type="entry name" value="LysR_substrate"/>
    <property type="match status" value="1"/>
</dbReference>
<keyword evidence="3" id="KW-0238">DNA-binding</keyword>
<dbReference type="PROSITE" id="PS50931">
    <property type="entry name" value="HTH_LYSR"/>
    <property type="match status" value="1"/>
</dbReference>
<reference evidence="6 7" key="1">
    <citation type="journal article" date="2022" name="Arch. Microbiol.">
        <title>Paraburkholderia bengalensis sp. nov. isolated from roots of Oryza sativa, IR64.</title>
        <authorList>
            <person name="Nag P."/>
            <person name="Mondal N."/>
            <person name="Sarkar J."/>
            <person name="Das S."/>
        </authorList>
    </citation>
    <scope>NUCLEOTIDE SEQUENCE [LARGE SCALE GENOMIC DNA]</scope>
    <source>
        <strain evidence="6 7">IR64_4_BI</strain>
    </source>
</reference>
<evidence type="ECO:0000313" key="6">
    <source>
        <dbReference type="EMBL" id="MEI5998279.1"/>
    </source>
</evidence>
<evidence type="ECO:0000256" key="1">
    <source>
        <dbReference type="ARBA" id="ARBA00009437"/>
    </source>
</evidence>